<protein>
    <recommendedName>
        <fullName evidence="3">Lipocalin-like domain-containing protein</fullName>
    </recommendedName>
</protein>
<gene>
    <name evidence="1" type="ORF">DYBT9623_02801</name>
</gene>
<evidence type="ECO:0000313" key="1">
    <source>
        <dbReference type="EMBL" id="CAG5070061.1"/>
    </source>
</evidence>
<name>A0ABM8URB8_9BACT</name>
<proteinExistence type="predicted"/>
<evidence type="ECO:0008006" key="3">
    <source>
        <dbReference type="Google" id="ProtNLM"/>
    </source>
</evidence>
<dbReference type="Proteomes" id="UP000679725">
    <property type="component" value="Unassembled WGS sequence"/>
</dbReference>
<accession>A0ABM8URB8</accession>
<keyword evidence="2" id="KW-1185">Reference proteome</keyword>
<organism evidence="1 2">
    <name type="scientific">Dyadobacter linearis</name>
    <dbReference type="NCBI Taxonomy" id="2823330"/>
    <lineage>
        <taxon>Bacteria</taxon>
        <taxon>Pseudomonadati</taxon>
        <taxon>Bacteroidota</taxon>
        <taxon>Cytophagia</taxon>
        <taxon>Cytophagales</taxon>
        <taxon>Spirosomataceae</taxon>
        <taxon>Dyadobacter</taxon>
    </lineage>
</organism>
<dbReference type="EMBL" id="CAJRAU010000003">
    <property type="protein sequence ID" value="CAG5070061.1"/>
    <property type="molecule type" value="Genomic_DNA"/>
</dbReference>
<sequence length="162" mass="18714">MVLWSRIAIIDILEKNKSSRILKNSLIILAFSWILSGCSSHEENIVGLWRTDSISNFVNGFSFTNDTKDAHWSYFEYRKDGSLFERRKGEYRKSAYKLISKDSLVYLDSTGKVINGYQILDLNERSLVLKKAQAPYLSGKNQELYQIRYFSKASPKNLPADQ</sequence>
<evidence type="ECO:0000313" key="2">
    <source>
        <dbReference type="Proteomes" id="UP000679725"/>
    </source>
</evidence>
<comment type="caution">
    <text evidence="1">The sequence shown here is derived from an EMBL/GenBank/DDBJ whole genome shotgun (WGS) entry which is preliminary data.</text>
</comment>
<reference evidence="1 2" key="1">
    <citation type="submission" date="2021-04" db="EMBL/GenBank/DDBJ databases">
        <authorList>
            <person name="Rodrigo-Torres L."/>
            <person name="Arahal R. D."/>
            <person name="Lucena T."/>
        </authorList>
    </citation>
    <scope>NUCLEOTIDE SEQUENCE [LARGE SCALE GENOMIC DNA]</scope>
    <source>
        <strain evidence="1 2">CECT 9623</strain>
    </source>
</reference>